<organism evidence="10 11">
    <name type="scientific">Calocera viscosa (strain TUFC12733)</name>
    <dbReference type="NCBI Taxonomy" id="1330018"/>
    <lineage>
        <taxon>Eukaryota</taxon>
        <taxon>Fungi</taxon>
        <taxon>Dikarya</taxon>
        <taxon>Basidiomycota</taxon>
        <taxon>Agaricomycotina</taxon>
        <taxon>Dacrymycetes</taxon>
        <taxon>Dacrymycetales</taxon>
        <taxon>Dacrymycetaceae</taxon>
        <taxon>Calocera</taxon>
    </lineage>
</organism>
<dbReference type="Proteomes" id="UP000076738">
    <property type="component" value="Unassembled WGS sequence"/>
</dbReference>
<evidence type="ECO:0000256" key="8">
    <source>
        <dbReference type="ARBA" id="ARBA00022842"/>
    </source>
</evidence>
<dbReference type="InterPro" id="IPR003846">
    <property type="entry name" value="SelO"/>
</dbReference>
<gene>
    <name evidence="10" type="ORF">CALVIDRAFT_493689</name>
</gene>
<dbReference type="EMBL" id="KV417269">
    <property type="protein sequence ID" value="KZP00480.1"/>
    <property type="molecule type" value="Genomic_DNA"/>
</dbReference>
<evidence type="ECO:0000256" key="3">
    <source>
        <dbReference type="ARBA" id="ARBA00022679"/>
    </source>
</evidence>
<evidence type="ECO:0000313" key="11">
    <source>
        <dbReference type="Proteomes" id="UP000076738"/>
    </source>
</evidence>
<dbReference type="Pfam" id="PF02696">
    <property type="entry name" value="SelO"/>
    <property type="match status" value="1"/>
</dbReference>
<keyword evidence="11" id="KW-1185">Reference proteome</keyword>
<name>A0A167R2B8_CALVF</name>
<dbReference type="PANTHER" id="PTHR32057:SF14">
    <property type="entry name" value="PROTEIN ADENYLYLTRANSFERASE SELO, MITOCHONDRIAL"/>
    <property type="match status" value="1"/>
</dbReference>
<proteinExistence type="inferred from homology"/>
<comment type="similarity">
    <text evidence="2">Belongs to the SELO family.</text>
</comment>
<evidence type="ECO:0000256" key="6">
    <source>
        <dbReference type="ARBA" id="ARBA00022741"/>
    </source>
</evidence>
<comment type="cofactor">
    <cofactor evidence="1">
        <name>Mg(2+)</name>
        <dbReference type="ChEBI" id="CHEBI:18420"/>
    </cofactor>
</comment>
<evidence type="ECO:0000313" key="10">
    <source>
        <dbReference type="EMBL" id="KZP00480.1"/>
    </source>
</evidence>
<evidence type="ECO:0000256" key="4">
    <source>
        <dbReference type="ARBA" id="ARBA00022695"/>
    </source>
</evidence>
<dbReference type="GO" id="GO:0070733">
    <property type="term" value="F:AMPylase activity"/>
    <property type="evidence" value="ECO:0007669"/>
    <property type="project" value="TreeGrafter"/>
</dbReference>
<dbReference type="OrthoDB" id="10254721at2759"/>
<keyword evidence="5" id="KW-0479">Metal-binding</keyword>
<dbReference type="GO" id="GO:0046872">
    <property type="term" value="F:metal ion binding"/>
    <property type="evidence" value="ECO:0007669"/>
    <property type="project" value="UniProtKB-KW"/>
</dbReference>
<dbReference type="STRING" id="1330018.A0A167R2B8"/>
<protein>
    <recommendedName>
        <fullName evidence="9">Selenoprotein O</fullName>
    </recommendedName>
</protein>
<dbReference type="AlphaFoldDB" id="A0A167R2B8"/>
<dbReference type="GO" id="GO:0005524">
    <property type="term" value="F:ATP binding"/>
    <property type="evidence" value="ECO:0007669"/>
    <property type="project" value="UniProtKB-KW"/>
</dbReference>
<evidence type="ECO:0000256" key="7">
    <source>
        <dbReference type="ARBA" id="ARBA00022840"/>
    </source>
</evidence>
<evidence type="ECO:0000256" key="2">
    <source>
        <dbReference type="ARBA" id="ARBA00009747"/>
    </source>
</evidence>
<dbReference type="GO" id="GO:0005739">
    <property type="term" value="C:mitochondrion"/>
    <property type="evidence" value="ECO:0007669"/>
    <property type="project" value="TreeGrafter"/>
</dbReference>
<reference evidence="10 11" key="1">
    <citation type="journal article" date="2016" name="Mol. Biol. Evol.">
        <title>Comparative Genomics of Early-Diverging Mushroom-Forming Fungi Provides Insights into the Origins of Lignocellulose Decay Capabilities.</title>
        <authorList>
            <person name="Nagy L.G."/>
            <person name="Riley R."/>
            <person name="Tritt A."/>
            <person name="Adam C."/>
            <person name="Daum C."/>
            <person name="Floudas D."/>
            <person name="Sun H."/>
            <person name="Yadav J.S."/>
            <person name="Pangilinan J."/>
            <person name="Larsson K.H."/>
            <person name="Matsuura K."/>
            <person name="Barry K."/>
            <person name="Labutti K."/>
            <person name="Kuo R."/>
            <person name="Ohm R.A."/>
            <person name="Bhattacharya S.S."/>
            <person name="Shirouzu T."/>
            <person name="Yoshinaga Y."/>
            <person name="Martin F.M."/>
            <person name="Grigoriev I.V."/>
            <person name="Hibbett D.S."/>
        </authorList>
    </citation>
    <scope>NUCLEOTIDE SEQUENCE [LARGE SCALE GENOMIC DNA]</scope>
    <source>
        <strain evidence="10 11">TUFC12733</strain>
    </source>
</reference>
<evidence type="ECO:0000256" key="5">
    <source>
        <dbReference type="ARBA" id="ARBA00022723"/>
    </source>
</evidence>
<keyword evidence="6" id="KW-0547">Nucleotide-binding</keyword>
<keyword evidence="3" id="KW-0808">Transferase</keyword>
<accession>A0A167R2B8</accession>
<keyword evidence="8" id="KW-0460">Magnesium</keyword>
<sequence>MRSTRSRMSSTKLLPIASLPLAPPHLSLQHNLTSDPLLASPKKLHDVQLAYPSAQRRSRILPGNSHFSHVSPLPIPFPFRIQVPDEEKDKDGQWIEDWLSGREATEPAEKASEEGELKLWKSKKPQEGPLQLLALSKACLRDCFPSLDVGDAFELLGTPKLASNTTTQQDEPAPHAVRDELTSVLGGRNVLANNSDDPEKAYAPWSLRYCGHQFGNWAGQLGDGRAISILETPNTSPNAEGQVWELQLKGAGRTPFSRTADGLAVLRSSIREFLGAEAMHALGIPTSRSLSLVGLPEVPVERERMETAAICSRVAPSFLRIGNFEACNGPNQVFLFGGGGKLEKGWEGMRRLTEWTKRLLGVQSTHDMVREVAKRNMRMGAAWQAYGFMHGVMNTDNISVLGLTIDYGPYAFMDIYDPHHICNHTDQEGRYAYRLQPTMLVFAVRALKEAIAPLVGAEVESGGAVKEGWADGADEETIEAWKEEGMDAMKHVEAEGMKVFEEEHWSLLRKRLGLKEQVSSDPDRIIRPYLDLMDTHSMDFHSTFRALGDFKPSSPDAVLDRLLDSSCSFQARQTWQEWLKIYSERLGQEKGTDAERKEYMRLANPRFVLRQWVLEEVIKRAQEDAEGSRPLLMKVLDMASRPFEPWGAEDELETADEELDEETREERRFCGVGSKQFLGFQCSCSS</sequence>
<evidence type="ECO:0000256" key="1">
    <source>
        <dbReference type="ARBA" id="ARBA00001946"/>
    </source>
</evidence>
<dbReference type="PANTHER" id="PTHR32057">
    <property type="entry name" value="PROTEIN ADENYLYLTRANSFERASE SELO, MITOCHONDRIAL"/>
    <property type="match status" value="1"/>
</dbReference>
<evidence type="ECO:0000256" key="9">
    <source>
        <dbReference type="ARBA" id="ARBA00031547"/>
    </source>
</evidence>
<keyword evidence="7" id="KW-0067">ATP-binding</keyword>
<keyword evidence="4" id="KW-0548">Nucleotidyltransferase</keyword>